<keyword evidence="3" id="KW-1185">Reference proteome</keyword>
<evidence type="ECO:0008006" key="4">
    <source>
        <dbReference type="Google" id="ProtNLM"/>
    </source>
</evidence>
<reference evidence="2 3" key="1">
    <citation type="journal article" date="2015" name="Genome Announc.">
        <title>Expanding the biotechnology potential of lactobacilli through comparative genomics of 213 strains and associated genera.</title>
        <authorList>
            <person name="Sun Z."/>
            <person name="Harris H.M."/>
            <person name="McCann A."/>
            <person name="Guo C."/>
            <person name="Argimon S."/>
            <person name="Zhang W."/>
            <person name="Yang X."/>
            <person name="Jeffery I.B."/>
            <person name="Cooney J.C."/>
            <person name="Kagawa T.F."/>
            <person name="Liu W."/>
            <person name="Song Y."/>
            <person name="Salvetti E."/>
            <person name="Wrobel A."/>
            <person name="Rasinkangas P."/>
            <person name="Parkhill J."/>
            <person name="Rea M.C."/>
            <person name="O'Sullivan O."/>
            <person name="Ritari J."/>
            <person name="Douillard F.P."/>
            <person name="Paul Ross R."/>
            <person name="Yang R."/>
            <person name="Briner A.E."/>
            <person name="Felis G.E."/>
            <person name="de Vos W.M."/>
            <person name="Barrangou R."/>
            <person name="Klaenhammer T.R."/>
            <person name="Caufield P.W."/>
            <person name="Cui Y."/>
            <person name="Zhang H."/>
            <person name="O'Toole P.W."/>
        </authorList>
    </citation>
    <scope>NUCLEOTIDE SEQUENCE [LARGE SCALE GENOMIC DNA]</scope>
    <source>
        <strain evidence="2 3">DSM 19904</strain>
    </source>
</reference>
<evidence type="ECO:0000313" key="2">
    <source>
        <dbReference type="EMBL" id="KRK88938.1"/>
    </source>
</evidence>
<protein>
    <recommendedName>
        <fullName evidence="4">Prevent-host-death family protein</fullName>
    </recommendedName>
</protein>
<evidence type="ECO:0000313" key="3">
    <source>
        <dbReference type="Proteomes" id="UP000051581"/>
    </source>
</evidence>
<dbReference type="AlphaFoldDB" id="A0A0R1L902"/>
<comment type="caution">
    <text evidence="2">The sequence shown here is derived from an EMBL/GenBank/DDBJ whole genome shotgun (WGS) entry which is preliminary data.</text>
</comment>
<name>A0A0R1L902_9LACO</name>
<dbReference type="EMBL" id="AZEA01000005">
    <property type="protein sequence ID" value="KRK88938.1"/>
    <property type="molecule type" value="Genomic_DNA"/>
</dbReference>
<accession>A0A0R1L902</accession>
<comment type="similarity">
    <text evidence="1">Belongs to the phD/YefM antitoxin family.</text>
</comment>
<sequence>MSVTELQKSPTKAFEKAKWNETGVFVLKRNEMLGVILSKKDYDKIMHELEELRCKVFDAGIEHKMNNNIPEHYTDYEMLGPTNDSMILD</sequence>
<gene>
    <name evidence="2" type="ORF">FD17_GL002201</name>
</gene>
<proteinExistence type="inferred from homology"/>
<dbReference type="InterPro" id="IPR036165">
    <property type="entry name" value="YefM-like_sf"/>
</dbReference>
<dbReference type="Proteomes" id="UP000051581">
    <property type="component" value="Unassembled WGS sequence"/>
</dbReference>
<dbReference type="SUPFAM" id="SSF143120">
    <property type="entry name" value="YefM-like"/>
    <property type="match status" value="1"/>
</dbReference>
<organism evidence="2 3">
    <name type="scientific">Lentilactobacillus sunkii DSM 19904</name>
    <dbReference type="NCBI Taxonomy" id="1423808"/>
    <lineage>
        <taxon>Bacteria</taxon>
        <taxon>Bacillati</taxon>
        <taxon>Bacillota</taxon>
        <taxon>Bacilli</taxon>
        <taxon>Lactobacillales</taxon>
        <taxon>Lactobacillaceae</taxon>
        <taxon>Lentilactobacillus</taxon>
    </lineage>
</organism>
<dbReference type="PATRIC" id="fig|1423808.3.peg.2230"/>
<evidence type="ECO:0000256" key="1">
    <source>
        <dbReference type="ARBA" id="ARBA00009981"/>
    </source>
</evidence>